<evidence type="ECO:0000256" key="4">
    <source>
        <dbReference type="ARBA" id="ARBA00022729"/>
    </source>
</evidence>
<keyword evidence="3" id="KW-0813">Transport</keyword>
<evidence type="ECO:0000256" key="6">
    <source>
        <dbReference type="ARBA" id="ARBA00023288"/>
    </source>
</evidence>
<evidence type="ECO:0000256" key="2">
    <source>
        <dbReference type="ARBA" id="ARBA00010742"/>
    </source>
</evidence>
<keyword evidence="6" id="KW-0449">Lipoprotein</keyword>
<dbReference type="Pfam" id="PF09084">
    <property type="entry name" value="NMT1"/>
    <property type="match status" value="1"/>
</dbReference>
<comment type="caution">
    <text evidence="8">The sequence shown here is derived from an EMBL/GenBank/DDBJ whole genome shotgun (WGS) entry which is preliminary data.</text>
</comment>
<organism evidence="8 9">
    <name type="scientific">Pallidibacillus thermolactis</name>
    <dbReference type="NCBI Taxonomy" id="251051"/>
    <lineage>
        <taxon>Bacteria</taxon>
        <taxon>Bacillati</taxon>
        <taxon>Bacillota</taxon>
        <taxon>Bacilli</taxon>
        <taxon>Bacillales</taxon>
        <taxon>Bacillaceae</taxon>
        <taxon>Pallidibacillus</taxon>
    </lineage>
</organism>
<keyword evidence="9" id="KW-1185">Reference proteome</keyword>
<name>A0ABT2WCI6_9BACI</name>
<dbReference type="SMART" id="SM00062">
    <property type="entry name" value="PBPb"/>
    <property type="match status" value="1"/>
</dbReference>
<evidence type="ECO:0000313" key="9">
    <source>
        <dbReference type="Proteomes" id="UP001208656"/>
    </source>
</evidence>
<accession>A0ABT2WCI6</accession>
<gene>
    <name evidence="8" type="ORF">OEV82_02825</name>
</gene>
<evidence type="ECO:0000256" key="3">
    <source>
        <dbReference type="ARBA" id="ARBA00022448"/>
    </source>
</evidence>
<keyword evidence="5" id="KW-0564">Palmitate</keyword>
<dbReference type="PROSITE" id="PS51257">
    <property type="entry name" value="PROKAR_LIPOPROTEIN"/>
    <property type="match status" value="1"/>
</dbReference>
<keyword evidence="4" id="KW-0732">Signal</keyword>
<dbReference type="Proteomes" id="UP001208656">
    <property type="component" value="Unassembled WGS sequence"/>
</dbReference>
<evidence type="ECO:0000256" key="1">
    <source>
        <dbReference type="ARBA" id="ARBA00004418"/>
    </source>
</evidence>
<comment type="similarity">
    <text evidence="2">Belongs to the bacterial solute-binding protein SsuA/TauA family.</text>
</comment>
<dbReference type="NCBIfam" id="TIGR01728">
    <property type="entry name" value="SsuA_fam"/>
    <property type="match status" value="1"/>
</dbReference>
<evidence type="ECO:0000256" key="5">
    <source>
        <dbReference type="ARBA" id="ARBA00023139"/>
    </source>
</evidence>
<feature type="domain" description="Solute-binding protein family 3/N-terminal" evidence="7">
    <location>
        <begin position="30"/>
        <end position="245"/>
    </location>
</feature>
<evidence type="ECO:0000313" key="8">
    <source>
        <dbReference type="EMBL" id="MCU9593389.1"/>
    </source>
</evidence>
<reference evidence="8 9" key="1">
    <citation type="submission" date="2022-10" db="EMBL/GenBank/DDBJ databases">
        <title>Description of Fervidibacillus gen. nov. in the family Fervidibacillaceae fam. nov. with two species, Fervidibacillus albus sp. nov., and Fervidibacillus halotolerans sp. nov., isolated from tidal flat sediments.</title>
        <authorList>
            <person name="Kwon K.K."/>
            <person name="Yang S.-H."/>
        </authorList>
    </citation>
    <scope>NUCLEOTIDE SEQUENCE [LARGE SCALE GENOMIC DNA]</scope>
    <source>
        <strain evidence="8 9">DSM 23332</strain>
    </source>
</reference>
<evidence type="ECO:0000259" key="7">
    <source>
        <dbReference type="SMART" id="SM00062"/>
    </source>
</evidence>
<proteinExistence type="inferred from homology"/>
<dbReference type="PANTHER" id="PTHR30024:SF21">
    <property type="entry name" value="ABC TRANSPORTER SUBSTRATE-BINDING PROTEIN"/>
    <property type="match status" value="1"/>
</dbReference>
<dbReference type="RefSeq" id="WP_263060941.1">
    <property type="nucleotide sequence ID" value="NZ_JAOUSE010000004.1"/>
</dbReference>
<dbReference type="PANTHER" id="PTHR30024">
    <property type="entry name" value="ALIPHATIC SULFONATES-BINDING PROTEIN-RELATED"/>
    <property type="match status" value="1"/>
</dbReference>
<dbReference type="EMBL" id="JAOUSE010000004">
    <property type="protein sequence ID" value="MCU9593389.1"/>
    <property type="molecule type" value="Genomic_DNA"/>
</dbReference>
<dbReference type="SUPFAM" id="SSF53850">
    <property type="entry name" value="Periplasmic binding protein-like II"/>
    <property type="match status" value="1"/>
</dbReference>
<sequence length="323" mass="35778">MKRYLFILIGLISFILVSCSEGNTDGKPNKIRLDYATYSPISLVLKEFGFLEEELKDEGIEIEWVFSQGSNKALEFLNSNSVDFGSAAGAATLISKVNGAPIKNVYIFSKPEWTALVTLEDENIDLVADLKGKKIAATIGTDPYIFLLRALNEQGIDPSEVEIVNLQHGDGATALTSGSVNAWAGLDPHMARVELESSAQLLYRNPDFNTYGFLNVREDFAKKYPGYVKRVIEAYEKARKWTLENPEKVAEILAEEAQIDLEVAKLQLERNDFTESIPGNAHQKAIIEAGKILQQSEVIDKTVNIQEIATELIDSSIAESTIK</sequence>
<dbReference type="InterPro" id="IPR015168">
    <property type="entry name" value="SsuA/THI5"/>
</dbReference>
<comment type="subcellular location">
    <subcellularLocation>
        <location evidence="1">Periplasm</location>
    </subcellularLocation>
</comment>
<dbReference type="InterPro" id="IPR010067">
    <property type="entry name" value="ABC_SsuA_sub-bd"/>
</dbReference>
<dbReference type="InterPro" id="IPR001638">
    <property type="entry name" value="Solute-binding_3/MltF_N"/>
</dbReference>
<dbReference type="Gene3D" id="3.40.190.10">
    <property type="entry name" value="Periplasmic binding protein-like II"/>
    <property type="match status" value="2"/>
</dbReference>
<protein>
    <submittedName>
        <fullName evidence="8">Aliphatic sulfonate ABC transporter substrate-binding protein</fullName>
    </submittedName>
</protein>